<feature type="transmembrane region" description="Helical" evidence="1">
    <location>
        <begin position="62"/>
        <end position="81"/>
    </location>
</feature>
<keyword evidence="3" id="KW-1185">Reference proteome</keyword>
<dbReference type="EMBL" id="BSYI01000007">
    <property type="protein sequence ID" value="GMG82053.1"/>
    <property type="molecule type" value="Genomic_DNA"/>
</dbReference>
<name>A0ABQ6LFF3_9RHOB</name>
<feature type="transmembrane region" description="Helical" evidence="1">
    <location>
        <begin position="38"/>
        <end position="56"/>
    </location>
</feature>
<organism evidence="2 3">
    <name type="scientific">Paralimibaculum aggregatum</name>
    <dbReference type="NCBI Taxonomy" id="3036245"/>
    <lineage>
        <taxon>Bacteria</taxon>
        <taxon>Pseudomonadati</taxon>
        <taxon>Pseudomonadota</taxon>
        <taxon>Alphaproteobacteria</taxon>
        <taxon>Rhodobacterales</taxon>
        <taxon>Paracoccaceae</taxon>
        <taxon>Paralimibaculum</taxon>
    </lineage>
</organism>
<keyword evidence="1" id="KW-0472">Membrane</keyword>
<reference evidence="2 3" key="1">
    <citation type="submission" date="2023-04" db="EMBL/GenBank/DDBJ databases">
        <title>Marinoamorphus aggregata gen. nov., sp. Nov., isolate from tissue of brittle star Ophioplocus japonicus.</title>
        <authorList>
            <person name="Kawano K."/>
            <person name="Sawayama S."/>
            <person name="Nakagawa S."/>
        </authorList>
    </citation>
    <scope>NUCLEOTIDE SEQUENCE [LARGE SCALE GENOMIC DNA]</scope>
    <source>
        <strain evidence="2 3">NKW23</strain>
    </source>
</reference>
<sequence length="225" mass="22957">MSAEDRRRPIPQREAGWARAAARRLAERGIAPNRISQASLAAAALAGLALALAPGLGGGLRAGLLVLAAALILLRLLCNMFDGMVAVEGGKGTADGPFWNEVPDRAADLAVLVGCGIGAGVPALGWAAGAMALGTAYVRAFGEALGQPPDFSGPMAKPQRMWAVIAAALAAAAEPLWGGQGEALRLALWAVALGAGFTALRRGRRLLTRLARAGQPAPLSREDST</sequence>
<dbReference type="Gene3D" id="1.20.120.1760">
    <property type="match status" value="1"/>
</dbReference>
<dbReference type="InterPro" id="IPR043130">
    <property type="entry name" value="CDP-OH_PTrfase_TM_dom"/>
</dbReference>
<gene>
    <name evidence="2" type="ORF">LNKW23_12660</name>
</gene>
<dbReference type="Proteomes" id="UP001239909">
    <property type="component" value="Unassembled WGS sequence"/>
</dbReference>
<accession>A0ABQ6LFF3</accession>
<evidence type="ECO:0000313" key="3">
    <source>
        <dbReference type="Proteomes" id="UP001239909"/>
    </source>
</evidence>
<keyword evidence="1" id="KW-1133">Transmembrane helix</keyword>
<proteinExistence type="predicted"/>
<protein>
    <submittedName>
        <fullName evidence="2">CDP-alcohol phosphatidyltransferase family protein</fullName>
    </submittedName>
</protein>
<dbReference type="RefSeq" id="WP_285670797.1">
    <property type="nucleotide sequence ID" value="NZ_BSYI01000007.1"/>
</dbReference>
<evidence type="ECO:0000313" key="2">
    <source>
        <dbReference type="EMBL" id="GMG82053.1"/>
    </source>
</evidence>
<evidence type="ECO:0000256" key="1">
    <source>
        <dbReference type="SAM" id="Phobius"/>
    </source>
</evidence>
<comment type="caution">
    <text evidence="2">The sequence shown here is derived from an EMBL/GenBank/DDBJ whole genome shotgun (WGS) entry which is preliminary data.</text>
</comment>
<feature type="transmembrane region" description="Helical" evidence="1">
    <location>
        <begin position="183"/>
        <end position="200"/>
    </location>
</feature>
<keyword evidence="1" id="KW-0812">Transmembrane</keyword>